<dbReference type="Pfam" id="PF08618">
    <property type="entry name" value="Opi1"/>
    <property type="match status" value="1"/>
</dbReference>
<dbReference type="GO" id="GO:0005783">
    <property type="term" value="C:endoplasmic reticulum"/>
    <property type="evidence" value="ECO:0007669"/>
    <property type="project" value="TreeGrafter"/>
</dbReference>
<feature type="compositionally biased region" description="Low complexity" evidence="1">
    <location>
        <begin position="604"/>
        <end position="617"/>
    </location>
</feature>
<feature type="region of interest" description="Disordered" evidence="1">
    <location>
        <begin position="746"/>
        <end position="793"/>
    </location>
</feature>
<feature type="compositionally biased region" description="Acidic residues" evidence="1">
    <location>
        <begin position="286"/>
        <end position="296"/>
    </location>
</feature>
<feature type="compositionally biased region" description="Basic and acidic residues" evidence="1">
    <location>
        <begin position="388"/>
        <end position="401"/>
    </location>
</feature>
<dbReference type="OrthoDB" id="2441642at2759"/>
<evidence type="ECO:0008006" key="3">
    <source>
        <dbReference type="Google" id="ProtNLM"/>
    </source>
</evidence>
<dbReference type="PANTHER" id="PTHR38406:SF1">
    <property type="entry name" value="TRANSCRIPTIONAL REPRESSOR OPI1"/>
    <property type="match status" value="1"/>
</dbReference>
<evidence type="ECO:0000256" key="1">
    <source>
        <dbReference type="SAM" id="MobiDB-lite"/>
    </source>
</evidence>
<dbReference type="EMBL" id="JAFIQS010000020">
    <property type="protein sequence ID" value="KAG5162266.1"/>
    <property type="molecule type" value="Genomic_DNA"/>
</dbReference>
<feature type="compositionally biased region" description="Gly residues" evidence="1">
    <location>
        <begin position="669"/>
        <end position="681"/>
    </location>
</feature>
<feature type="compositionally biased region" description="Low complexity" evidence="1">
    <location>
        <begin position="807"/>
        <end position="828"/>
    </location>
</feature>
<dbReference type="PANTHER" id="PTHR38406">
    <property type="entry name" value="TRANSCRIPTIONAL REPRESSOR OPI1"/>
    <property type="match status" value="1"/>
</dbReference>
<feature type="region of interest" description="Disordered" evidence="1">
    <location>
        <begin position="501"/>
        <end position="525"/>
    </location>
</feature>
<feature type="region of interest" description="Disordered" evidence="1">
    <location>
        <begin position="223"/>
        <end position="437"/>
    </location>
</feature>
<feature type="region of interest" description="Disordered" evidence="1">
    <location>
        <begin position="840"/>
        <end position="915"/>
    </location>
</feature>
<feature type="compositionally biased region" description="Low complexity" evidence="1">
    <location>
        <begin position="635"/>
        <end position="668"/>
    </location>
</feature>
<gene>
    <name evidence="2" type="ORF">JR316_012929</name>
</gene>
<feature type="compositionally biased region" description="Polar residues" evidence="1">
    <location>
        <begin position="225"/>
        <end position="244"/>
    </location>
</feature>
<feature type="compositionally biased region" description="Polar residues" evidence="1">
    <location>
        <begin position="842"/>
        <end position="855"/>
    </location>
</feature>
<feature type="compositionally biased region" description="Pro residues" evidence="1">
    <location>
        <begin position="337"/>
        <end position="347"/>
    </location>
</feature>
<accession>A0A8H7XJJ9</accession>
<feature type="compositionally biased region" description="Low complexity" evidence="1">
    <location>
        <begin position="501"/>
        <end position="514"/>
    </location>
</feature>
<reference evidence="2" key="1">
    <citation type="submission" date="2021-02" db="EMBL/GenBank/DDBJ databases">
        <title>Psilocybe cubensis genome.</title>
        <authorList>
            <person name="Mckernan K.J."/>
            <person name="Crawford S."/>
            <person name="Trippe A."/>
            <person name="Kane L.T."/>
            <person name="Mclaughlin S."/>
        </authorList>
    </citation>
    <scope>NUCLEOTIDE SEQUENCE [LARGE SCALE GENOMIC DNA]</scope>
    <source>
        <strain evidence="2">MGC-MH-2018</strain>
    </source>
</reference>
<dbReference type="GO" id="GO:0030968">
    <property type="term" value="P:endoplasmic reticulum unfolded protein response"/>
    <property type="evidence" value="ECO:0007669"/>
    <property type="project" value="TreeGrafter"/>
</dbReference>
<feature type="compositionally biased region" description="Polar residues" evidence="1">
    <location>
        <begin position="45"/>
        <end position="67"/>
    </location>
</feature>
<organism evidence="2">
    <name type="scientific">Psilocybe cubensis</name>
    <name type="common">Psychedelic mushroom</name>
    <name type="synonym">Stropharia cubensis</name>
    <dbReference type="NCBI Taxonomy" id="181762"/>
    <lineage>
        <taxon>Eukaryota</taxon>
        <taxon>Fungi</taxon>
        <taxon>Dikarya</taxon>
        <taxon>Basidiomycota</taxon>
        <taxon>Agaricomycotina</taxon>
        <taxon>Agaricomycetes</taxon>
        <taxon>Agaricomycetidae</taxon>
        <taxon>Agaricales</taxon>
        <taxon>Agaricineae</taxon>
        <taxon>Strophariaceae</taxon>
        <taxon>Psilocybe</taxon>
    </lineage>
</organism>
<feature type="compositionally biased region" description="Polar residues" evidence="1">
    <location>
        <begin position="254"/>
        <end position="264"/>
    </location>
</feature>
<feature type="compositionally biased region" description="Basic and acidic residues" evidence="1">
    <location>
        <begin position="870"/>
        <end position="884"/>
    </location>
</feature>
<feature type="compositionally biased region" description="Low complexity" evidence="1">
    <location>
        <begin position="92"/>
        <end position="142"/>
    </location>
</feature>
<comment type="caution">
    <text evidence="2">The sequence shown here is derived from an EMBL/GenBank/DDBJ whole genome shotgun (WGS) entry which is preliminary data.</text>
</comment>
<proteinExistence type="predicted"/>
<feature type="compositionally biased region" description="Low complexity" evidence="1">
    <location>
        <begin position="746"/>
        <end position="756"/>
    </location>
</feature>
<dbReference type="GO" id="GO:0005634">
    <property type="term" value="C:nucleus"/>
    <property type="evidence" value="ECO:0007669"/>
    <property type="project" value="TreeGrafter"/>
</dbReference>
<dbReference type="GO" id="GO:0006357">
    <property type="term" value="P:regulation of transcription by RNA polymerase II"/>
    <property type="evidence" value="ECO:0007669"/>
    <property type="project" value="TreeGrafter"/>
</dbReference>
<feature type="compositionally biased region" description="Acidic residues" evidence="1">
    <location>
        <begin position="859"/>
        <end position="869"/>
    </location>
</feature>
<feature type="compositionally biased region" description="Low complexity" evidence="1">
    <location>
        <begin position="348"/>
        <end position="387"/>
    </location>
</feature>
<dbReference type="InterPro" id="IPR013927">
    <property type="entry name" value="TF_Opi1_Ccg-8"/>
</dbReference>
<feature type="compositionally biased region" description="Basic and acidic residues" evidence="1">
    <location>
        <begin position="784"/>
        <end position="793"/>
    </location>
</feature>
<feature type="region of interest" description="Disordered" evidence="1">
    <location>
        <begin position="34"/>
        <end position="142"/>
    </location>
</feature>
<feature type="region of interest" description="Disordered" evidence="1">
    <location>
        <begin position="805"/>
        <end position="828"/>
    </location>
</feature>
<feature type="compositionally biased region" description="Polar residues" evidence="1">
    <location>
        <begin position="892"/>
        <end position="904"/>
    </location>
</feature>
<evidence type="ECO:0000313" key="2">
    <source>
        <dbReference type="EMBL" id="KAG5162266.1"/>
    </source>
</evidence>
<feature type="compositionally biased region" description="Polar residues" evidence="1">
    <location>
        <begin position="408"/>
        <end position="424"/>
    </location>
</feature>
<protein>
    <recommendedName>
        <fullName evidence="3">Opi1-domain-containing protein</fullName>
    </recommendedName>
</protein>
<feature type="region of interest" description="Disordered" evidence="1">
    <location>
        <begin position="604"/>
        <end position="682"/>
    </location>
</feature>
<feature type="compositionally biased region" description="Basic and acidic residues" evidence="1">
    <location>
        <begin position="297"/>
        <end position="318"/>
    </location>
</feature>
<dbReference type="GO" id="GO:0008654">
    <property type="term" value="P:phospholipid biosynthetic process"/>
    <property type="evidence" value="ECO:0007669"/>
    <property type="project" value="TreeGrafter"/>
</dbReference>
<sequence length="1018" mass="106578">MEDDMDVKPPVPTAVTAAQDLALEDQEESVRIAVKALGDMRNMHANGSGSRSDPQHSRTSSSSNQRFNYDYDDYDYDAGNKLPPIKLPPLSPTSSGVSRPSTSASGSTSGSSASASASAAAEPSTTSPNAPATSTTSPNAPAFVSRMTHLPLVTSALRAYEHTKASSRVVKYGAAMVESGVKTLGRPVMEMSRPVMERLPVAAAAVEAVDGFACRQLDRLDKYTRPSTSGDPNGDPNSTSDAGTSTGGDVHPNPDTNLNAQAQGPSPADRDRGRPRPKLRPRHGDGEEDGDKDMDDESQHERERDRESGRNRERRERYGAGGGRSVPKWLEATSPFVAPPPPPPPDSSLPSSPSSSAAYGYGYGYDYEYGSPRSASRMGSYSRSSTPTREREREGGSERARSSSSYALGQSGNAHGTTPMTDTNAGGAGAVAGGSERQVAQRSRWQAMLLEAGGLSAALSEESMRRLKYCLQWLQYATAHIDAQILILRDFTASLQAAAAAASSSPSSPSSTLPRPRPPISEEHMRKLTDMRRDIVHTIRQVVDVVSKYAGGALPEPARGRVRGFILKLPQRWASRAGVGSAGGDMMGEERERERDVVAAAAGSGTGVVRRAGGQRRAAQRERGVDSMSGLRSGASSVAVSPSSSPRITRASLGSAAAPGSSAAANGSGSSGTGGQGGGGQTVSATAALVASQRILTLATESLDMMRNVTSVVKDSLDRADAWVGRLRTVGIQRADSDSASAIALENPGANANANGDGEGDGDMEGSLIVPSDSATVASSREAGPQRERGKEDFEFEFSDRMRYRSHSNSQLTSNSNSNSQLNVNSQYGHGRGYGYGYGYTHSRNGSTQSDSVHSSFDIDMEVDGDGDGGSERVKDRDAVRGAGDRSPYFSAASSTAWGSSIPSTPGAGASVHPALPMSPVRAGAGAGNGNGALQSGISAMRIGSRYGTPKSGVVGLPEDDEEGGGVKPQNVDVLVGFKGDLKGRRLSLGGEEEGKVKLRTKDVAAMRQEEEEMDVDC</sequence>
<dbReference type="AlphaFoldDB" id="A0A8H7XJJ9"/>
<name>A0A8H7XJJ9_PSICU</name>
<dbReference type="GO" id="GO:0003714">
    <property type="term" value="F:transcription corepressor activity"/>
    <property type="evidence" value="ECO:0007669"/>
    <property type="project" value="InterPro"/>
</dbReference>